<gene>
    <name evidence="1" type="ORF">Bxe_A3070</name>
</gene>
<dbReference type="EMBL" id="CP000270">
    <property type="protein sequence ID" value="ABE29909.1"/>
    <property type="molecule type" value="Genomic_DNA"/>
</dbReference>
<dbReference type="AlphaFoldDB" id="Q141T0"/>
<evidence type="ECO:0000313" key="2">
    <source>
        <dbReference type="Proteomes" id="UP000001817"/>
    </source>
</evidence>
<dbReference type="KEGG" id="bxe:Bxe_A3070"/>
<dbReference type="Proteomes" id="UP000001817">
    <property type="component" value="Chromosome 1"/>
</dbReference>
<accession>Q141T0</accession>
<sequence length="228" mass="24817">MTETTEMLFRTPQDAMRYAFSYAMQQRDRPLADRLAAPAARTGKGLHGNDGAGQAGMIRRELDQLSDIDRAVLVALFAPHSYPCSCGAACCSRHTPNPEYAAAITFLAEKALSQLSGHLSNYQLRRGLVEKALGTKITIKDLAAKCEVTEKTADAHWRIVRDWIGGTPKKKSKKAAKRERVNAGDGVADVARVDEEEDSKTLTAVDGIASKARKNADELLSALSFIRA</sequence>
<evidence type="ECO:0000313" key="1">
    <source>
        <dbReference type="EMBL" id="ABE29909.1"/>
    </source>
</evidence>
<keyword evidence="2" id="KW-1185">Reference proteome</keyword>
<reference evidence="1 2" key="1">
    <citation type="journal article" date="2006" name="Proc. Natl. Acad. Sci. U.S.A.">
        <title>Burkholderia xenovorans LB400 harbors a multi-replicon, 9.73-Mbp genome shaped for versatility.</title>
        <authorList>
            <person name="Chain P.S."/>
            <person name="Denef V.J."/>
            <person name="Konstantinidis K.T."/>
            <person name="Vergez L.M."/>
            <person name="Agullo L."/>
            <person name="Reyes V.L."/>
            <person name="Hauser L."/>
            <person name="Cordova M."/>
            <person name="Gomez L."/>
            <person name="Gonzalez M."/>
            <person name="Land M."/>
            <person name="Lao V."/>
            <person name="Larimer F."/>
            <person name="LiPuma J.J."/>
            <person name="Mahenthiralingam E."/>
            <person name="Malfatti S.A."/>
            <person name="Marx C.J."/>
            <person name="Parnell J.J."/>
            <person name="Ramette A."/>
            <person name="Richardson P."/>
            <person name="Seeger M."/>
            <person name="Smith D."/>
            <person name="Spilker T."/>
            <person name="Sul W.J."/>
            <person name="Tsoi T.V."/>
            <person name="Ulrich L.E."/>
            <person name="Zhulin I.B."/>
            <person name="Tiedje J.M."/>
        </authorList>
    </citation>
    <scope>NUCLEOTIDE SEQUENCE [LARGE SCALE GENOMIC DNA]</scope>
    <source>
        <strain evidence="1 2">LB400</strain>
    </source>
</reference>
<protein>
    <submittedName>
        <fullName evidence="1">Uncharacterized protein</fullName>
    </submittedName>
</protein>
<dbReference type="STRING" id="266265.Bxe_A3070"/>
<dbReference type="OrthoDB" id="9115108at2"/>
<dbReference type="RefSeq" id="WP_011487623.1">
    <property type="nucleotide sequence ID" value="NC_007951.1"/>
</dbReference>
<name>Q141T0_PARXL</name>
<dbReference type="eggNOG" id="ENOG5032TJR">
    <property type="taxonomic scope" value="Bacteria"/>
</dbReference>
<proteinExistence type="predicted"/>
<organism evidence="1 2">
    <name type="scientific">Paraburkholderia xenovorans (strain LB400)</name>
    <dbReference type="NCBI Taxonomy" id="266265"/>
    <lineage>
        <taxon>Bacteria</taxon>
        <taxon>Pseudomonadati</taxon>
        <taxon>Pseudomonadota</taxon>
        <taxon>Betaproteobacteria</taxon>
        <taxon>Burkholderiales</taxon>
        <taxon>Burkholderiaceae</taxon>
        <taxon>Paraburkholderia</taxon>
    </lineage>
</organism>
<dbReference type="KEGG" id="bxb:DR64_750"/>